<name>A0ABT7R246_9BACT</name>
<keyword evidence="1" id="KW-1133">Transmembrane helix</keyword>
<comment type="caution">
    <text evidence="2">The sequence shown here is derived from an EMBL/GenBank/DDBJ whole genome shotgun (WGS) entry which is preliminary data.</text>
</comment>
<proteinExistence type="predicted"/>
<dbReference type="Proteomes" id="UP001169069">
    <property type="component" value="Unassembled WGS sequence"/>
</dbReference>
<evidence type="ECO:0000313" key="2">
    <source>
        <dbReference type="EMBL" id="MDM5272616.1"/>
    </source>
</evidence>
<keyword evidence="1" id="KW-0472">Membrane</keyword>
<dbReference type="RefSeq" id="WP_289414444.1">
    <property type="nucleotide sequence ID" value="NZ_JAQIBD010000004.1"/>
</dbReference>
<evidence type="ECO:0000256" key="1">
    <source>
        <dbReference type="SAM" id="Phobius"/>
    </source>
</evidence>
<keyword evidence="3" id="KW-1185">Reference proteome</keyword>
<sequence>MNFLEDNKKLILVHRSMQSMEIKQPVNVMLTPQFYTLKKEILPIKFAYQAKRIAASLFEGMLPEGRTYDYFVFKEGEYWVFIAYALEEITEFFKSKGLSPEYISKLFFAQQSVPSFSNPYLLDDKEVLAVLNDIVVVMPKSAVEDESINTALDIPNPKKSIAIQSAYASVLSLKESLGFAAIFILLAVLFIIEGVRYGGDTQSGMQELESLMAANPSLSSQYTRKNIVTKYRKLDDVERKKRDAVKVLIGMIYKGVELKTLHIDEKSFRANYMVKEDKTIKLMESEAKKAKFTVQKVTDGITVEGKL</sequence>
<organism evidence="2 3">
    <name type="scientific">Sulfurovum zhangzhouensis</name>
    <dbReference type="NCBI Taxonomy" id="3019067"/>
    <lineage>
        <taxon>Bacteria</taxon>
        <taxon>Pseudomonadati</taxon>
        <taxon>Campylobacterota</taxon>
        <taxon>Epsilonproteobacteria</taxon>
        <taxon>Campylobacterales</taxon>
        <taxon>Sulfurovaceae</taxon>
        <taxon>Sulfurovum</taxon>
    </lineage>
</organism>
<keyword evidence="1" id="KW-0812">Transmembrane</keyword>
<gene>
    <name evidence="2" type="ORF">PGH07_10580</name>
</gene>
<reference evidence="2" key="1">
    <citation type="submission" date="2023-01" db="EMBL/GenBank/DDBJ databases">
        <title>Sulfurovum sp. zt1-1 genome assembly.</title>
        <authorList>
            <person name="Wang J."/>
        </authorList>
    </citation>
    <scope>NUCLEOTIDE SEQUENCE</scope>
    <source>
        <strain evidence="2">Zt1-1</strain>
    </source>
</reference>
<dbReference type="EMBL" id="JAQIBD010000004">
    <property type="protein sequence ID" value="MDM5272616.1"/>
    <property type="molecule type" value="Genomic_DNA"/>
</dbReference>
<evidence type="ECO:0000313" key="3">
    <source>
        <dbReference type="Proteomes" id="UP001169069"/>
    </source>
</evidence>
<accession>A0ABT7R246</accession>
<protein>
    <recommendedName>
        <fullName evidence="4">GspL cytoplasmic actin-ATPase-like domain-containing protein</fullName>
    </recommendedName>
</protein>
<feature type="transmembrane region" description="Helical" evidence="1">
    <location>
        <begin position="177"/>
        <end position="195"/>
    </location>
</feature>
<evidence type="ECO:0008006" key="4">
    <source>
        <dbReference type="Google" id="ProtNLM"/>
    </source>
</evidence>